<name>A0A563VXI6_9CYAN</name>
<evidence type="ECO:0000313" key="1">
    <source>
        <dbReference type="EMBL" id="VEP16097.1"/>
    </source>
</evidence>
<dbReference type="Proteomes" id="UP000320055">
    <property type="component" value="Unassembled WGS sequence"/>
</dbReference>
<dbReference type="AlphaFoldDB" id="A0A563VXI6"/>
<reference evidence="1 2" key="1">
    <citation type="submission" date="2019-01" db="EMBL/GenBank/DDBJ databases">
        <authorList>
            <person name="Brito A."/>
        </authorList>
    </citation>
    <scope>NUCLEOTIDE SEQUENCE [LARGE SCALE GENOMIC DNA]</scope>
    <source>
        <strain evidence="1">1</strain>
    </source>
</reference>
<sequence length="61" mass="6977">MKINPIKTGNFSPLSLKDKVRVIDPDENPSEWAVFQIADLRNNRSSINYLGRKTTLRTFLG</sequence>
<organism evidence="1 2">
    <name type="scientific">Hyella patelloides LEGE 07179</name>
    <dbReference type="NCBI Taxonomy" id="945734"/>
    <lineage>
        <taxon>Bacteria</taxon>
        <taxon>Bacillati</taxon>
        <taxon>Cyanobacteriota</taxon>
        <taxon>Cyanophyceae</taxon>
        <taxon>Pleurocapsales</taxon>
        <taxon>Hyellaceae</taxon>
        <taxon>Hyella</taxon>
    </lineage>
</organism>
<accession>A0A563VXI6</accession>
<protein>
    <submittedName>
        <fullName evidence="1">Uncharacterized protein</fullName>
    </submittedName>
</protein>
<proteinExistence type="predicted"/>
<evidence type="ECO:0000313" key="2">
    <source>
        <dbReference type="Proteomes" id="UP000320055"/>
    </source>
</evidence>
<keyword evidence="2" id="KW-1185">Reference proteome</keyword>
<dbReference type="EMBL" id="CAACVJ010000338">
    <property type="protein sequence ID" value="VEP16097.1"/>
    <property type="molecule type" value="Genomic_DNA"/>
</dbReference>
<gene>
    <name evidence="1" type="ORF">H1P_4020008</name>
</gene>
<dbReference type="RefSeq" id="WP_144874925.1">
    <property type="nucleotide sequence ID" value="NZ_LR214138.1"/>
</dbReference>